<dbReference type="EMBL" id="GBXM01055225">
    <property type="protein sequence ID" value="JAH53352.1"/>
    <property type="molecule type" value="Transcribed_RNA"/>
</dbReference>
<evidence type="ECO:0000313" key="2">
    <source>
        <dbReference type="EMBL" id="JAH53352.1"/>
    </source>
</evidence>
<reference evidence="2" key="1">
    <citation type="submission" date="2014-11" db="EMBL/GenBank/DDBJ databases">
        <authorList>
            <person name="Amaro Gonzalez C."/>
        </authorList>
    </citation>
    <scope>NUCLEOTIDE SEQUENCE</scope>
</reference>
<feature type="compositionally biased region" description="Polar residues" evidence="1">
    <location>
        <begin position="1"/>
        <end position="19"/>
    </location>
</feature>
<feature type="region of interest" description="Disordered" evidence="1">
    <location>
        <begin position="1"/>
        <end position="20"/>
    </location>
</feature>
<organism evidence="2">
    <name type="scientific">Anguilla anguilla</name>
    <name type="common">European freshwater eel</name>
    <name type="synonym">Muraena anguilla</name>
    <dbReference type="NCBI Taxonomy" id="7936"/>
    <lineage>
        <taxon>Eukaryota</taxon>
        <taxon>Metazoa</taxon>
        <taxon>Chordata</taxon>
        <taxon>Craniata</taxon>
        <taxon>Vertebrata</taxon>
        <taxon>Euteleostomi</taxon>
        <taxon>Actinopterygii</taxon>
        <taxon>Neopterygii</taxon>
        <taxon>Teleostei</taxon>
        <taxon>Anguilliformes</taxon>
        <taxon>Anguillidae</taxon>
        <taxon>Anguilla</taxon>
    </lineage>
</organism>
<reference evidence="2" key="2">
    <citation type="journal article" date="2015" name="Fish Shellfish Immunol.">
        <title>Early steps in the European eel (Anguilla anguilla)-Vibrio vulnificus interaction in the gills: Role of the RtxA13 toxin.</title>
        <authorList>
            <person name="Callol A."/>
            <person name="Pajuelo D."/>
            <person name="Ebbesson L."/>
            <person name="Teles M."/>
            <person name="MacKenzie S."/>
            <person name="Amaro C."/>
        </authorList>
    </citation>
    <scope>NUCLEOTIDE SEQUENCE</scope>
</reference>
<accession>A0A0E9TIT2</accession>
<proteinExistence type="predicted"/>
<sequence>MKYRNPNQPHKPISSTPRTCFSPPPYKSFVSPLRRTLIPSLQFFSLVHSSKYNCVLCKFKLV</sequence>
<protein>
    <submittedName>
        <fullName evidence="2">Uncharacterized protein</fullName>
    </submittedName>
</protein>
<name>A0A0E9TIT2_ANGAN</name>
<evidence type="ECO:0000256" key="1">
    <source>
        <dbReference type="SAM" id="MobiDB-lite"/>
    </source>
</evidence>
<dbReference type="AlphaFoldDB" id="A0A0E9TIT2"/>